<protein>
    <recommendedName>
        <fullName evidence="3">E3 ubiquitin ligase complex SCF subunit</fullName>
    </recommendedName>
</protein>
<dbReference type="InterPro" id="IPR036296">
    <property type="entry name" value="SKP1-like_dim_sf"/>
</dbReference>
<keyword evidence="5" id="KW-0418">Kinase</keyword>
<evidence type="ECO:0000259" key="4">
    <source>
        <dbReference type="Pfam" id="PF03931"/>
    </source>
</evidence>
<keyword evidence="5" id="KW-0808">Transferase</keyword>
<dbReference type="InterPro" id="IPR011333">
    <property type="entry name" value="SKP1/BTB/POZ_sf"/>
</dbReference>
<dbReference type="Proteomes" id="UP000054988">
    <property type="component" value="Unassembled WGS sequence"/>
</dbReference>
<dbReference type="GO" id="GO:0006511">
    <property type="term" value="P:ubiquitin-dependent protein catabolic process"/>
    <property type="evidence" value="ECO:0007669"/>
    <property type="project" value="InterPro"/>
</dbReference>
<dbReference type="PANTHER" id="PTHR11165">
    <property type="entry name" value="SKP1"/>
    <property type="match status" value="1"/>
</dbReference>
<dbReference type="PIRSF" id="PIRSF028729">
    <property type="entry name" value="E3_ubiquit_lig_SCF_Skp"/>
    <property type="match status" value="1"/>
</dbReference>
<accession>A0A0W0F814</accession>
<keyword evidence="2 3" id="KW-0833">Ubl conjugation pathway</keyword>
<evidence type="ECO:0000256" key="1">
    <source>
        <dbReference type="ARBA" id="ARBA00009993"/>
    </source>
</evidence>
<dbReference type="UniPathway" id="UPA00143"/>
<comment type="subunit">
    <text evidence="3">Component of the SCF (SKP1-CUL1-F-box protein) E3 ubiquitin ligase complexes.</text>
</comment>
<dbReference type="InterPro" id="IPR016897">
    <property type="entry name" value="SKP1"/>
</dbReference>
<feature type="domain" description="SKP1 component POZ" evidence="4">
    <location>
        <begin position="1"/>
        <end position="58"/>
    </location>
</feature>
<dbReference type="InterPro" id="IPR016073">
    <property type="entry name" value="Skp1_comp_POZ"/>
</dbReference>
<reference evidence="5 6" key="1">
    <citation type="submission" date="2015-12" db="EMBL/GenBank/DDBJ databases">
        <title>Draft genome sequence of Moniliophthora roreri, the causal agent of frosty pod rot of cacao.</title>
        <authorList>
            <person name="Aime M.C."/>
            <person name="Diaz-Valderrama J.R."/>
            <person name="Kijpornyongpan T."/>
            <person name="Phillips-Mora W."/>
        </authorList>
    </citation>
    <scope>NUCLEOTIDE SEQUENCE [LARGE SCALE GENOMIC DNA]</scope>
    <source>
        <strain evidence="5 6">MCA 2952</strain>
    </source>
</reference>
<evidence type="ECO:0000313" key="5">
    <source>
        <dbReference type="EMBL" id="KTB32487.1"/>
    </source>
</evidence>
<dbReference type="AlphaFoldDB" id="A0A0W0F814"/>
<comment type="similarity">
    <text evidence="1 3">Belongs to the SKP1 family.</text>
</comment>
<evidence type="ECO:0000256" key="3">
    <source>
        <dbReference type="PIRNR" id="PIRNR028729"/>
    </source>
</evidence>
<dbReference type="Gene3D" id="3.30.710.10">
    <property type="entry name" value="Potassium Channel Kv1.1, Chain A"/>
    <property type="match status" value="1"/>
</dbReference>
<gene>
    <name evidence="5" type="ORF">WG66_14935</name>
</gene>
<dbReference type="EMBL" id="LATX01002223">
    <property type="protein sequence ID" value="KTB32487.1"/>
    <property type="molecule type" value="Genomic_DNA"/>
</dbReference>
<comment type="caution">
    <text evidence="5">The sequence shown here is derived from an EMBL/GenBank/DDBJ whole genome shotgun (WGS) entry which is preliminary data.</text>
</comment>
<comment type="function">
    <text evidence="3">Essential component of the SCF (SKP1-CUL1-F-box protein) E3 ubiquitin ligase complexes, which mediate the ubiquitination and subsequent proteasomal degradation of target proteins.</text>
</comment>
<dbReference type="CDD" id="cd18322">
    <property type="entry name" value="BTB_POZ_SKP1"/>
    <property type="match status" value="1"/>
</dbReference>
<dbReference type="GO" id="GO:0016567">
    <property type="term" value="P:protein ubiquitination"/>
    <property type="evidence" value="ECO:0007669"/>
    <property type="project" value="UniProtKB-UniPathway"/>
</dbReference>
<evidence type="ECO:0000256" key="2">
    <source>
        <dbReference type="ARBA" id="ARBA00022786"/>
    </source>
</evidence>
<evidence type="ECO:0000313" key="6">
    <source>
        <dbReference type="Proteomes" id="UP000054988"/>
    </source>
</evidence>
<comment type="pathway">
    <text evidence="3">Protein modification; protein ubiquitination.</text>
</comment>
<dbReference type="SUPFAM" id="SSF81382">
    <property type="entry name" value="Skp1 dimerisation domain-like"/>
    <property type="match status" value="1"/>
</dbReference>
<proteinExistence type="inferred from homology"/>
<dbReference type="InterPro" id="IPR001232">
    <property type="entry name" value="SKP1-like"/>
</dbReference>
<organism evidence="5 6">
    <name type="scientific">Moniliophthora roreri</name>
    <name type="common">Frosty pod rot fungus</name>
    <name type="synonym">Monilia roreri</name>
    <dbReference type="NCBI Taxonomy" id="221103"/>
    <lineage>
        <taxon>Eukaryota</taxon>
        <taxon>Fungi</taxon>
        <taxon>Dikarya</taxon>
        <taxon>Basidiomycota</taxon>
        <taxon>Agaricomycotina</taxon>
        <taxon>Agaricomycetes</taxon>
        <taxon>Agaricomycetidae</taxon>
        <taxon>Agaricales</taxon>
        <taxon>Marasmiineae</taxon>
        <taxon>Marasmiaceae</taxon>
        <taxon>Moniliophthora</taxon>
    </lineage>
</organism>
<dbReference type="GO" id="GO:0016301">
    <property type="term" value="F:kinase activity"/>
    <property type="evidence" value="ECO:0007669"/>
    <property type="project" value="UniProtKB-KW"/>
</dbReference>
<dbReference type="SMART" id="SM00512">
    <property type="entry name" value="Skp1"/>
    <property type="match status" value="1"/>
</dbReference>
<name>A0A0W0F814_MONRR</name>
<sequence>MVLFVTSDNQEFTVDQAVIERSVLIKNILKDVGESDQPIPLHNVTSSFLQKALEYYEHPRGKPLPASSPSPFNWLVSALRWRTTADSGQSQDDTRKRTTHFSEWDQKFLAVDQVMLFEHILATNYLGIVGLMGVLSTHSQIFYTKKM</sequence>
<dbReference type="Pfam" id="PF03931">
    <property type="entry name" value="Skp1_POZ"/>
    <property type="match status" value="1"/>
</dbReference>
<dbReference type="SUPFAM" id="SSF54695">
    <property type="entry name" value="POZ domain"/>
    <property type="match status" value="1"/>
</dbReference>